<keyword evidence="4" id="KW-1185">Reference proteome</keyword>
<evidence type="ECO:0000313" key="3">
    <source>
        <dbReference type="EMBL" id="WAR08158.1"/>
    </source>
</evidence>
<name>A0ABY7EDS2_MYAAR</name>
<evidence type="ECO:0000256" key="2">
    <source>
        <dbReference type="SAM" id="Phobius"/>
    </source>
</evidence>
<feature type="compositionally biased region" description="Basic and acidic residues" evidence="1">
    <location>
        <begin position="349"/>
        <end position="363"/>
    </location>
</feature>
<protein>
    <submittedName>
        <fullName evidence="3">Uncharacterized protein</fullName>
    </submittedName>
</protein>
<feature type="transmembrane region" description="Helical" evidence="2">
    <location>
        <begin position="116"/>
        <end position="137"/>
    </location>
</feature>
<feature type="compositionally biased region" description="Basic residues" evidence="1">
    <location>
        <begin position="1"/>
        <end position="12"/>
    </location>
</feature>
<feature type="region of interest" description="Disordered" evidence="1">
    <location>
        <begin position="331"/>
        <end position="374"/>
    </location>
</feature>
<proteinExistence type="predicted"/>
<accession>A0ABY7EDS2</accession>
<sequence length="432" mass="48597">MSRRSSSRHADHRHATQIIVTRADHVTPRRLSSHHAHHRHATQTIVTPRRSSSRRADHVTPRRLLSRHADHLHATQIIVTPRTIREKIKIESTYFDSTTKPPCVPVSDCKSVPVSIAGSIGGIVLIAFLTIGLVILFRKRKRRTAREDDTVQKGNIHCNPAYDEHCSPSADSVSTSSKDSGFGKHDESMEAEMIDGEYNTLRLHFPVTNEQQDNTYNHIDGSLTADSTYSHISNTKDALFDNTYSHMSDVTNGKSFEPDDIDATYNHLGDSCSSKRKGKTEESRDETYNHAQMNHVRPTADQEDQDDNYSHINLSGLKAQMPNADEHRVDAQEPTRTNAENAKAKHVTKIVDKGKKQHSDADKVSTTTAEGDNNYEGHTYFVLESNTDQHPKQAPYDYAVVAAPEKDPTEFTVLETDTQHEYFVIEPTTELQ</sequence>
<feature type="compositionally biased region" description="Basic residues" evidence="1">
    <location>
        <begin position="31"/>
        <end position="41"/>
    </location>
</feature>
<dbReference type="EMBL" id="CP111017">
    <property type="protein sequence ID" value="WAR08158.1"/>
    <property type="molecule type" value="Genomic_DNA"/>
</dbReference>
<feature type="region of interest" description="Disordered" evidence="1">
    <location>
        <begin position="267"/>
        <end position="287"/>
    </location>
</feature>
<evidence type="ECO:0000256" key="1">
    <source>
        <dbReference type="SAM" id="MobiDB-lite"/>
    </source>
</evidence>
<keyword evidence="2" id="KW-0472">Membrane</keyword>
<dbReference type="Proteomes" id="UP001164746">
    <property type="component" value="Chromosome 6"/>
</dbReference>
<keyword evidence="2" id="KW-1133">Transmembrane helix</keyword>
<gene>
    <name evidence="3" type="ORF">MAR_018116</name>
</gene>
<keyword evidence="2" id="KW-0812">Transmembrane</keyword>
<organism evidence="3 4">
    <name type="scientific">Mya arenaria</name>
    <name type="common">Soft-shell clam</name>
    <dbReference type="NCBI Taxonomy" id="6604"/>
    <lineage>
        <taxon>Eukaryota</taxon>
        <taxon>Metazoa</taxon>
        <taxon>Spiralia</taxon>
        <taxon>Lophotrochozoa</taxon>
        <taxon>Mollusca</taxon>
        <taxon>Bivalvia</taxon>
        <taxon>Autobranchia</taxon>
        <taxon>Heteroconchia</taxon>
        <taxon>Euheterodonta</taxon>
        <taxon>Imparidentia</taxon>
        <taxon>Neoheterodontei</taxon>
        <taxon>Myida</taxon>
        <taxon>Myoidea</taxon>
        <taxon>Myidae</taxon>
        <taxon>Mya</taxon>
    </lineage>
</organism>
<reference evidence="3" key="1">
    <citation type="submission" date="2022-11" db="EMBL/GenBank/DDBJ databases">
        <title>Centuries of genome instability and evolution in soft-shell clam transmissible cancer (bioRxiv).</title>
        <authorList>
            <person name="Hart S.F.M."/>
            <person name="Yonemitsu M.A."/>
            <person name="Giersch R.M."/>
            <person name="Beal B.F."/>
            <person name="Arriagada G."/>
            <person name="Davis B.W."/>
            <person name="Ostrander E.A."/>
            <person name="Goff S.P."/>
            <person name="Metzger M.J."/>
        </authorList>
    </citation>
    <scope>NUCLEOTIDE SEQUENCE</scope>
    <source>
        <strain evidence="3">MELC-2E11</strain>
        <tissue evidence="3">Siphon/mantle</tissue>
    </source>
</reference>
<feature type="region of interest" description="Disordered" evidence="1">
    <location>
        <begin position="1"/>
        <end position="60"/>
    </location>
</feature>
<evidence type="ECO:0000313" key="4">
    <source>
        <dbReference type="Proteomes" id="UP001164746"/>
    </source>
</evidence>